<name>A0AAV0GBV3_9ASTE</name>
<dbReference type="Proteomes" id="UP001152523">
    <property type="component" value="Unassembled WGS sequence"/>
</dbReference>
<proteinExistence type="predicted"/>
<evidence type="ECO:0000313" key="3">
    <source>
        <dbReference type="Proteomes" id="UP001152523"/>
    </source>
</evidence>
<accession>A0AAV0GBV3</accession>
<organism evidence="2 3">
    <name type="scientific">Cuscuta epithymum</name>
    <dbReference type="NCBI Taxonomy" id="186058"/>
    <lineage>
        <taxon>Eukaryota</taxon>
        <taxon>Viridiplantae</taxon>
        <taxon>Streptophyta</taxon>
        <taxon>Embryophyta</taxon>
        <taxon>Tracheophyta</taxon>
        <taxon>Spermatophyta</taxon>
        <taxon>Magnoliopsida</taxon>
        <taxon>eudicotyledons</taxon>
        <taxon>Gunneridae</taxon>
        <taxon>Pentapetalae</taxon>
        <taxon>asterids</taxon>
        <taxon>lamiids</taxon>
        <taxon>Solanales</taxon>
        <taxon>Convolvulaceae</taxon>
        <taxon>Cuscuteae</taxon>
        <taxon>Cuscuta</taxon>
        <taxon>Cuscuta subgen. Cuscuta</taxon>
    </lineage>
</organism>
<reference evidence="2" key="1">
    <citation type="submission" date="2022-07" db="EMBL/GenBank/DDBJ databases">
        <authorList>
            <person name="Macas J."/>
            <person name="Novak P."/>
            <person name="Neumann P."/>
        </authorList>
    </citation>
    <scope>NUCLEOTIDE SEQUENCE</scope>
</reference>
<sequence length="141" mass="15598">MRIRNSIPNSPISLSLSSSSSITTNSLASSTDSSSSAPIPCPSIPSRCRGLDLLVKAIHQVTAGSAVGFPYIQKRVIRRRRRAVCFDKLCIMIADPKSSLLGRDGRRRRRRSIASLPSKYQDSVLQSWRPKSRRSVKVLDC</sequence>
<dbReference type="AlphaFoldDB" id="A0AAV0GBV3"/>
<dbReference type="EMBL" id="CAMAPF010000024">
    <property type="protein sequence ID" value="CAH9073373.1"/>
    <property type="molecule type" value="Genomic_DNA"/>
</dbReference>
<comment type="caution">
    <text evidence="2">The sequence shown here is derived from an EMBL/GenBank/DDBJ whole genome shotgun (WGS) entry which is preliminary data.</text>
</comment>
<protein>
    <submittedName>
        <fullName evidence="2">Uncharacterized protein</fullName>
    </submittedName>
</protein>
<evidence type="ECO:0000313" key="2">
    <source>
        <dbReference type="EMBL" id="CAH9145327.1"/>
    </source>
</evidence>
<keyword evidence="3" id="KW-1185">Reference proteome</keyword>
<gene>
    <name evidence="2" type="ORF">CEPIT_LOCUS42132</name>
    <name evidence="1" type="ORF">CEPIT_LOCUS4585</name>
</gene>
<evidence type="ECO:0000313" key="1">
    <source>
        <dbReference type="EMBL" id="CAH9073373.1"/>
    </source>
</evidence>
<dbReference type="EMBL" id="CAMAPF010001073">
    <property type="protein sequence ID" value="CAH9145327.1"/>
    <property type="molecule type" value="Genomic_DNA"/>
</dbReference>